<proteinExistence type="predicted"/>
<dbReference type="GeneID" id="136074570"/>
<gene>
    <name evidence="2" type="primary">LOC136074570</name>
</gene>
<reference evidence="1" key="1">
    <citation type="submission" date="2025-05" db="UniProtKB">
        <authorList>
            <consortium name="RefSeq"/>
        </authorList>
    </citation>
    <scope>NUCLEOTIDE SEQUENCE [LARGE SCALE GENOMIC DNA]</scope>
</reference>
<keyword evidence="1" id="KW-1185">Reference proteome</keyword>
<evidence type="ECO:0000313" key="1">
    <source>
        <dbReference type="Proteomes" id="UP001652625"/>
    </source>
</evidence>
<accession>A0ABM4B2D2</accession>
<name>A0ABM4B2D2_HYDVU</name>
<protein>
    <submittedName>
        <fullName evidence="2">Uncharacterized protein LOC136074570</fullName>
    </submittedName>
</protein>
<dbReference type="Proteomes" id="UP001652625">
    <property type="component" value="Chromosome 01"/>
</dbReference>
<dbReference type="RefSeq" id="XP_065642976.1">
    <property type="nucleotide sequence ID" value="XM_065786904.1"/>
</dbReference>
<evidence type="ECO:0000313" key="2">
    <source>
        <dbReference type="RefSeq" id="XP_065642976.1"/>
    </source>
</evidence>
<sequence length="289" mass="33455">MKTIFRYIQAFDISSSYISTCSLSFSPVRWKILQELTKISLHKLSDTRWSARIAAVKPIAKGPREIITALNCTIEYLDLTADMLNQAKSLIKFYKSFETVVLLTFWYKILQVVDEVSHFFQSTSQTIDNKVILIQQLISNLGRIHSSWNIILTEAKAVADPLGFETEFLAKQKKRAKRYHDELANAAFCYESPMHQFEVNIFNVAVDHFIHQIQSKFDIVKRVSSRFSFIRLKDQETDSQEIKACGLAQFYANDLKEDDLLQEICILIVWRSLRFFVPGNSLSLLNQIH</sequence>
<reference evidence="2" key="2">
    <citation type="submission" date="2025-08" db="UniProtKB">
        <authorList>
            <consortium name="RefSeq"/>
        </authorList>
    </citation>
    <scope>IDENTIFICATION</scope>
</reference>
<organism evidence="1 2">
    <name type="scientific">Hydra vulgaris</name>
    <name type="common">Hydra</name>
    <name type="synonym">Hydra attenuata</name>
    <dbReference type="NCBI Taxonomy" id="6087"/>
    <lineage>
        <taxon>Eukaryota</taxon>
        <taxon>Metazoa</taxon>
        <taxon>Cnidaria</taxon>
        <taxon>Hydrozoa</taxon>
        <taxon>Hydroidolina</taxon>
        <taxon>Anthoathecata</taxon>
        <taxon>Aplanulata</taxon>
        <taxon>Hydridae</taxon>
        <taxon>Hydra</taxon>
    </lineage>
</organism>